<comment type="subcellular location">
    <subcellularLocation>
        <location evidence="1 9">Cell inner membrane</location>
        <topology evidence="1 9">Multi-pass membrane protein</topology>
    </subcellularLocation>
</comment>
<accession>A0A501WZH5</accession>
<evidence type="ECO:0000313" key="11">
    <source>
        <dbReference type="EMBL" id="TPE53854.1"/>
    </source>
</evidence>
<evidence type="ECO:0000256" key="9">
    <source>
        <dbReference type="RuleBase" id="RU369079"/>
    </source>
</evidence>
<evidence type="ECO:0000259" key="10">
    <source>
        <dbReference type="Pfam" id="PF04290"/>
    </source>
</evidence>
<dbReference type="PANTHER" id="PTHR35011">
    <property type="entry name" value="2,3-DIKETO-L-GULONATE TRAP TRANSPORTER SMALL PERMEASE PROTEIN YIAM"/>
    <property type="match status" value="1"/>
</dbReference>
<dbReference type="AlphaFoldDB" id="A0A501WZH5"/>
<comment type="function">
    <text evidence="9">Part of the tripartite ATP-independent periplasmic (TRAP) transport system.</text>
</comment>
<dbReference type="Pfam" id="PF04290">
    <property type="entry name" value="DctQ"/>
    <property type="match status" value="1"/>
</dbReference>
<evidence type="ECO:0000256" key="8">
    <source>
        <dbReference type="ARBA" id="ARBA00038436"/>
    </source>
</evidence>
<reference evidence="11 12" key="1">
    <citation type="submission" date="2019-06" db="EMBL/GenBank/DDBJ databases">
        <title>A novel bacterium of genus Amaricoccus, isolated from marine sediment.</title>
        <authorList>
            <person name="Huang H."/>
            <person name="Mo K."/>
            <person name="Hu Y."/>
        </authorList>
    </citation>
    <scope>NUCLEOTIDE SEQUENCE [LARGE SCALE GENOMIC DNA]</scope>
    <source>
        <strain evidence="11 12">HB172011</strain>
    </source>
</reference>
<evidence type="ECO:0000256" key="7">
    <source>
        <dbReference type="ARBA" id="ARBA00023136"/>
    </source>
</evidence>
<feature type="transmembrane region" description="Helical" evidence="9">
    <location>
        <begin position="16"/>
        <end position="38"/>
    </location>
</feature>
<proteinExistence type="inferred from homology"/>
<evidence type="ECO:0000256" key="4">
    <source>
        <dbReference type="ARBA" id="ARBA00022519"/>
    </source>
</evidence>
<name>A0A501WZH5_9RHOB</name>
<feature type="transmembrane region" description="Helical" evidence="9">
    <location>
        <begin position="91"/>
        <end position="114"/>
    </location>
</feature>
<dbReference type="RefSeq" id="WP_140452433.1">
    <property type="nucleotide sequence ID" value="NZ_VFRP01000001.1"/>
</dbReference>
<feature type="transmembrane region" description="Helical" evidence="9">
    <location>
        <begin position="53"/>
        <end position="70"/>
    </location>
</feature>
<organism evidence="11 12">
    <name type="scientific">Amaricoccus solimangrovi</name>
    <dbReference type="NCBI Taxonomy" id="2589815"/>
    <lineage>
        <taxon>Bacteria</taxon>
        <taxon>Pseudomonadati</taxon>
        <taxon>Pseudomonadota</taxon>
        <taxon>Alphaproteobacteria</taxon>
        <taxon>Rhodobacterales</taxon>
        <taxon>Paracoccaceae</taxon>
        <taxon>Amaricoccus</taxon>
    </lineage>
</organism>
<dbReference type="InterPro" id="IPR055348">
    <property type="entry name" value="DctQ"/>
</dbReference>
<keyword evidence="4 9" id="KW-0997">Cell inner membrane</keyword>
<dbReference type="GO" id="GO:0022857">
    <property type="term" value="F:transmembrane transporter activity"/>
    <property type="evidence" value="ECO:0007669"/>
    <property type="project" value="UniProtKB-UniRule"/>
</dbReference>
<keyword evidence="12" id="KW-1185">Reference proteome</keyword>
<dbReference type="InterPro" id="IPR007387">
    <property type="entry name" value="TRAP_DctQ"/>
</dbReference>
<keyword evidence="3" id="KW-1003">Cell membrane</keyword>
<comment type="caution">
    <text evidence="11">The sequence shown here is derived from an EMBL/GenBank/DDBJ whole genome shotgun (WGS) entry which is preliminary data.</text>
</comment>
<protein>
    <recommendedName>
        <fullName evidence="9">TRAP transporter small permease protein</fullName>
    </recommendedName>
</protein>
<evidence type="ECO:0000256" key="3">
    <source>
        <dbReference type="ARBA" id="ARBA00022475"/>
    </source>
</evidence>
<dbReference type="EMBL" id="VFRP01000001">
    <property type="protein sequence ID" value="TPE53854.1"/>
    <property type="molecule type" value="Genomic_DNA"/>
</dbReference>
<keyword evidence="6 9" id="KW-1133">Transmembrane helix</keyword>
<evidence type="ECO:0000313" key="12">
    <source>
        <dbReference type="Proteomes" id="UP000319255"/>
    </source>
</evidence>
<dbReference type="Proteomes" id="UP000319255">
    <property type="component" value="Unassembled WGS sequence"/>
</dbReference>
<evidence type="ECO:0000256" key="2">
    <source>
        <dbReference type="ARBA" id="ARBA00022448"/>
    </source>
</evidence>
<evidence type="ECO:0000256" key="6">
    <source>
        <dbReference type="ARBA" id="ARBA00022989"/>
    </source>
</evidence>
<feature type="transmembrane region" description="Helical" evidence="9">
    <location>
        <begin position="134"/>
        <end position="151"/>
    </location>
</feature>
<keyword evidence="5 9" id="KW-0812">Transmembrane</keyword>
<evidence type="ECO:0000256" key="1">
    <source>
        <dbReference type="ARBA" id="ARBA00004429"/>
    </source>
</evidence>
<dbReference type="GO" id="GO:0005886">
    <property type="term" value="C:plasma membrane"/>
    <property type="evidence" value="ECO:0007669"/>
    <property type="project" value="UniProtKB-SubCell"/>
</dbReference>
<comment type="similarity">
    <text evidence="8 9">Belongs to the TRAP transporter small permease family.</text>
</comment>
<keyword evidence="2 9" id="KW-0813">Transport</keyword>
<sequence>MKGLLRLSGVIDRISLFFGWISAGLVLLSCLTSALNALSRYLFNISSNAWLEVQWQMFAGIFLLGAAQVLKMNEHVRVDLLYGPRSHRGKLWTDVFGIIAFLFPAMLIMGFYAWEFFMTAYLSNEHSSNAGGTVLWPVKLLLPVGLFLVLLQGISELIKRVAGLRGDSDETLEYERPVQ</sequence>
<evidence type="ECO:0000256" key="5">
    <source>
        <dbReference type="ARBA" id="ARBA00022692"/>
    </source>
</evidence>
<feature type="domain" description="Tripartite ATP-independent periplasmic transporters DctQ component" evidence="10">
    <location>
        <begin position="32"/>
        <end position="161"/>
    </location>
</feature>
<comment type="subunit">
    <text evidence="9">The complex comprises the extracytoplasmic solute receptor protein and the two transmembrane proteins.</text>
</comment>
<dbReference type="PANTHER" id="PTHR35011:SF4">
    <property type="entry name" value="SLL1102 PROTEIN"/>
    <property type="match status" value="1"/>
</dbReference>
<dbReference type="OrthoDB" id="9794346at2"/>
<keyword evidence="7 9" id="KW-0472">Membrane</keyword>
<gene>
    <name evidence="11" type="ORF">FJM51_02060</name>
</gene>
<dbReference type="PROSITE" id="PS51257">
    <property type="entry name" value="PROKAR_LIPOPROTEIN"/>
    <property type="match status" value="1"/>
</dbReference>